<reference evidence="1" key="1">
    <citation type="submission" date="2018-02" db="EMBL/GenBank/DDBJ databases">
        <authorList>
            <person name="Cohen D.B."/>
            <person name="Kent A.D."/>
        </authorList>
    </citation>
    <scope>NUCLEOTIDE SEQUENCE</scope>
</reference>
<dbReference type="AlphaFoldDB" id="A0A2N9G9J5"/>
<proteinExistence type="predicted"/>
<protein>
    <submittedName>
        <fullName evidence="1">Uncharacterized protein</fullName>
    </submittedName>
</protein>
<accession>A0A2N9G9J5</accession>
<sequence length="151" mass="17629">MAAALAGDELIRSMSSRRASLQSSSKRSWASTSFREVWTGQGDVFQKSGREDDEEELRWAAIERLPTYDRLRKGILKQVLDNGRVGYEEVDVTNLGVQGKKQLIESILKVVEEDNEKLLLRLRERHYKKLCYFQWLETLKQVLKTDEKVYF</sequence>
<name>A0A2N9G9J5_FAGSY</name>
<dbReference type="EMBL" id="OIVN01001650">
    <property type="protein sequence ID" value="SPC96242.1"/>
    <property type="molecule type" value="Genomic_DNA"/>
</dbReference>
<evidence type="ECO:0000313" key="1">
    <source>
        <dbReference type="EMBL" id="SPC96242.1"/>
    </source>
</evidence>
<dbReference type="PANTHER" id="PTHR48040">
    <property type="entry name" value="PLEIOTROPIC DRUG RESISTANCE PROTEIN 1-LIKE ISOFORM X1"/>
    <property type="match status" value="1"/>
</dbReference>
<organism evidence="1">
    <name type="scientific">Fagus sylvatica</name>
    <name type="common">Beechnut</name>
    <dbReference type="NCBI Taxonomy" id="28930"/>
    <lineage>
        <taxon>Eukaryota</taxon>
        <taxon>Viridiplantae</taxon>
        <taxon>Streptophyta</taxon>
        <taxon>Embryophyta</taxon>
        <taxon>Tracheophyta</taxon>
        <taxon>Spermatophyta</taxon>
        <taxon>Magnoliopsida</taxon>
        <taxon>eudicotyledons</taxon>
        <taxon>Gunneridae</taxon>
        <taxon>Pentapetalae</taxon>
        <taxon>rosids</taxon>
        <taxon>fabids</taxon>
        <taxon>Fagales</taxon>
        <taxon>Fagaceae</taxon>
        <taxon>Fagus</taxon>
    </lineage>
</organism>
<gene>
    <name evidence="1" type="ORF">FSB_LOCUS24124</name>
</gene>
<dbReference type="PANTHER" id="PTHR48040:SF60">
    <property type="entry name" value="ABC TRANSPORTER DOMAIN-CONTAINING PROTEIN"/>
    <property type="match status" value="1"/>
</dbReference>